<evidence type="ECO:0000313" key="2">
    <source>
        <dbReference type="EMBL" id="CDW82528.1"/>
    </source>
</evidence>
<feature type="compositionally biased region" description="Polar residues" evidence="1">
    <location>
        <begin position="605"/>
        <end position="620"/>
    </location>
</feature>
<dbReference type="Proteomes" id="UP000039865">
    <property type="component" value="Unassembled WGS sequence"/>
</dbReference>
<feature type="region of interest" description="Disordered" evidence="1">
    <location>
        <begin position="166"/>
        <end position="190"/>
    </location>
</feature>
<evidence type="ECO:0000313" key="3">
    <source>
        <dbReference type="Proteomes" id="UP000039865"/>
    </source>
</evidence>
<dbReference type="AlphaFoldDB" id="A0A078ANI3"/>
<feature type="region of interest" description="Disordered" evidence="1">
    <location>
        <begin position="591"/>
        <end position="620"/>
    </location>
</feature>
<feature type="region of interest" description="Disordered" evidence="1">
    <location>
        <begin position="550"/>
        <end position="573"/>
    </location>
</feature>
<keyword evidence="3" id="KW-1185">Reference proteome</keyword>
<protein>
    <submittedName>
        <fullName evidence="2">Uncharacterized protein</fullName>
    </submittedName>
</protein>
<sequence length="734" mass="85024">MLEYVGTAYQLYHFVRVDTFPTLEDIVIKQLVTTMDQINNTMIMRGMYFASVPGYFWIELHINKDIARYHNHDRDLLLSFSSRLDQRKTLLLQKPLMTTNSDKQMPVNFFILEEKSEQSDESIQKQKKKALAVQSYKIPNHKLTKILPFNPINQLEKNKRKTLNPYITTKDTLQSNQSINGNQKDSSKIQKDPSDVYLVNFPEKLDMSDDIAVLDIEQTSLKANKSVNPNIIDKNSMISNKMKGSILSKTKKGKLDSTFRQLVDDDMTDKGDISQNNMLQTGCAFETQRNLLEDEQDQDQLPDLMMKNGEDDIDLLNKDIRRSEAYSRINRKGAAPITQGHPLRAETLVQRQTFISRAEFMAHIQIPKSDETRLIIPSNSMVNMNEYPTFELMVKKELDEHFYKINQTYVQKGLWWRAVPGHYWIELRIDQSLKDNYLRFKTSIKDPRNNKHILGSESSRRRTQFVYFQNIEESIPKVDFEQSQQKRRTEIKQNDINKLNSISSQSISVANSQPDETKNQTNLEDTYSNLIQSLKQINNNNQQQLQLKQKDKLSVGNGGEEGKQLQLNGKDQDDFEVKDQKQMIQLRKSLRNQQQKMKENAPDKINQNDSYENEETVSNGQQSIKLQMRIPYTSSLGAKSQSQSVIDKQQQNVQINIQEYAKSPNLQILKGKRSSMHDSENFQVERIDIDSQQHYNFKGNNKSSSILPFTIDELATHQIPIKGKGSSSSKRNPQ</sequence>
<organism evidence="2 3">
    <name type="scientific">Stylonychia lemnae</name>
    <name type="common">Ciliate</name>
    <dbReference type="NCBI Taxonomy" id="5949"/>
    <lineage>
        <taxon>Eukaryota</taxon>
        <taxon>Sar</taxon>
        <taxon>Alveolata</taxon>
        <taxon>Ciliophora</taxon>
        <taxon>Intramacronucleata</taxon>
        <taxon>Spirotrichea</taxon>
        <taxon>Stichotrichia</taxon>
        <taxon>Sporadotrichida</taxon>
        <taxon>Oxytrichidae</taxon>
        <taxon>Stylonychinae</taxon>
        <taxon>Stylonychia</taxon>
    </lineage>
</organism>
<evidence type="ECO:0000256" key="1">
    <source>
        <dbReference type="SAM" id="MobiDB-lite"/>
    </source>
</evidence>
<name>A0A078ANI3_STYLE</name>
<feature type="compositionally biased region" description="Polar residues" evidence="1">
    <location>
        <begin position="166"/>
        <end position="184"/>
    </location>
</feature>
<dbReference type="InParanoid" id="A0A078ANI3"/>
<reference evidence="2 3" key="1">
    <citation type="submission" date="2014-06" db="EMBL/GenBank/DDBJ databases">
        <authorList>
            <person name="Swart Estienne"/>
        </authorList>
    </citation>
    <scope>NUCLEOTIDE SEQUENCE [LARGE SCALE GENOMIC DNA]</scope>
    <source>
        <strain evidence="2 3">130c</strain>
    </source>
</reference>
<accession>A0A078ANI3</accession>
<gene>
    <name evidence="2" type="primary">Contig8034.g8564</name>
    <name evidence="2" type="ORF">STYLEM_11561</name>
</gene>
<proteinExistence type="predicted"/>
<dbReference type="EMBL" id="CCKQ01010993">
    <property type="protein sequence ID" value="CDW82528.1"/>
    <property type="molecule type" value="Genomic_DNA"/>
</dbReference>